<feature type="domain" description="RmlD-like substrate binding" evidence="1">
    <location>
        <begin position="1"/>
        <end position="276"/>
    </location>
</feature>
<sequence length="282" mass="31721">MKTLVLGGSGFIGYYLAKYFNATSASAHQKEGYIKLDITDKEEVSEVLNKIKPELIINSTAIADVDLCEKEKETAMLVNGYAVEWLSSLSKEIGAEFVQISTDYVFDGFTGNYKEEDNPNPINEYGKSKLIGEENALKNDAIVLRIEMPYGINVAKNKNVFFESVINNLKEGKTVNAAVDQIISPTFVEDIPKAVEVLVKKGANGIFHLASKEHFSRFEFVNIIADVFNFDKTIIKPVKLADFKMLAKRPKNTFLNIDKISKFYEIKPLKENLEKIKNEITI</sequence>
<dbReference type="Gene3D" id="3.90.25.10">
    <property type="entry name" value="UDP-galactose 4-epimerase, domain 1"/>
    <property type="match status" value="1"/>
</dbReference>
<gene>
    <name evidence="2" type="ORF">BJBARM4_0342</name>
</gene>
<evidence type="ECO:0000313" key="3">
    <source>
        <dbReference type="Proteomes" id="UP000009375"/>
    </source>
</evidence>
<dbReference type="AlphaFoldDB" id="D2EF34"/>
<organism evidence="2 3">
    <name type="scientific">Candidatus Parvarchaeum acidiphilum ARMAN-4</name>
    <dbReference type="NCBI Taxonomy" id="662760"/>
    <lineage>
        <taxon>Archaea</taxon>
        <taxon>Candidatus Parvarchaeota</taxon>
        <taxon>Candidatus Parvarchaeum</taxon>
    </lineage>
</organism>
<reference evidence="2 3" key="1">
    <citation type="journal article" date="2010" name="Proc. Natl. Acad. Sci. U.S.A.">
        <title>Enigmatic, ultrasmall, uncultivated Archaea.</title>
        <authorList>
            <person name="Baker B.J."/>
            <person name="Comolli L.R."/>
            <person name="Dick G.J."/>
            <person name="Hauser L.J."/>
            <person name="Hyatt D."/>
            <person name="Dill B.D."/>
            <person name="Land M.L."/>
            <person name="Verberkmoes N.C."/>
            <person name="Hettich R.L."/>
            <person name="Banfield J.F."/>
        </authorList>
    </citation>
    <scope>NUCLEOTIDE SEQUENCE [LARGE SCALE GENOMIC DNA]</scope>
</reference>
<dbReference type="EMBL" id="GG730044">
    <property type="protein sequence ID" value="EEZ92960.1"/>
    <property type="molecule type" value="Genomic_DNA"/>
</dbReference>
<dbReference type="PANTHER" id="PTHR10491">
    <property type="entry name" value="DTDP-4-DEHYDRORHAMNOSE REDUCTASE"/>
    <property type="match status" value="1"/>
</dbReference>
<dbReference type="Pfam" id="PF04321">
    <property type="entry name" value="RmlD_sub_bind"/>
    <property type="match status" value="1"/>
</dbReference>
<accession>D2EF34</accession>
<name>D2EF34_PARA4</name>
<dbReference type="InterPro" id="IPR029903">
    <property type="entry name" value="RmlD-like-bd"/>
</dbReference>
<dbReference type="PANTHER" id="PTHR10491:SF4">
    <property type="entry name" value="METHIONINE ADENOSYLTRANSFERASE 2 SUBUNIT BETA"/>
    <property type="match status" value="1"/>
</dbReference>
<dbReference type="CDD" id="cd05254">
    <property type="entry name" value="dTDP_HR_like_SDR_e"/>
    <property type="match status" value="1"/>
</dbReference>
<dbReference type="InterPro" id="IPR005913">
    <property type="entry name" value="dTDP_dehydrorham_reduct"/>
</dbReference>
<evidence type="ECO:0000313" key="2">
    <source>
        <dbReference type="EMBL" id="EEZ92960.1"/>
    </source>
</evidence>
<dbReference type="Proteomes" id="UP000009375">
    <property type="component" value="Unassembled WGS sequence"/>
</dbReference>
<dbReference type="InterPro" id="IPR036291">
    <property type="entry name" value="NAD(P)-bd_dom_sf"/>
</dbReference>
<dbReference type="SUPFAM" id="SSF51735">
    <property type="entry name" value="NAD(P)-binding Rossmann-fold domains"/>
    <property type="match status" value="1"/>
</dbReference>
<proteinExistence type="predicted"/>
<dbReference type="Gene3D" id="3.40.50.720">
    <property type="entry name" value="NAD(P)-binding Rossmann-like Domain"/>
    <property type="match status" value="1"/>
</dbReference>
<protein>
    <submittedName>
        <fullName evidence="2">dTDP-4-dehydrorhamnose reductase</fullName>
    </submittedName>
</protein>
<evidence type="ECO:0000259" key="1">
    <source>
        <dbReference type="Pfam" id="PF04321"/>
    </source>
</evidence>